<dbReference type="Pfam" id="PF02120">
    <property type="entry name" value="Flg_hook"/>
    <property type="match status" value="1"/>
</dbReference>
<evidence type="ECO:0000259" key="2">
    <source>
        <dbReference type="Pfam" id="PF02120"/>
    </source>
</evidence>
<evidence type="ECO:0000313" key="3">
    <source>
        <dbReference type="EMBL" id="SEM94987.1"/>
    </source>
</evidence>
<keyword evidence="3" id="KW-0969">Cilium</keyword>
<dbReference type="EMBL" id="FOCF01000003">
    <property type="protein sequence ID" value="SEM94987.1"/>
    <property type="molecule type" value="Genomic_DNA"/>
</dbReference>
<feature type="domain" description="Flagellar hook-length control protein-like C-terminal" evidence="2">
    <location>
        <begin position="285"/>
        <end position="357"/>
    </location>
</feature>
<keyword evidence="3" id="KW-0282">Flagellum</keyword>
<name>A0A1H8CLM7_9SPHN</name>
<dbReference type="STRING" id="1166340.SAMN05192583_1630"/>
<dbReference type="Proteomes" id="UP000199206">
    <property type="component" value="Unassembled WGS sequence"/>
</dbReference>
<reference evidence="4" key="1">
    <citation type="submission" date="2016-10" db="EMBL/GenBank/DDBJ databases">
        <authorList>
            <person name="Varghese N."/>
            <person name="Submissions S."/>
        </authorList>
    </citation>
    <scope>NUCLEOTIDE SEQUENCE [LARGE SCALE GENOMIC DNA]</scope>
    <source>
        <strain evidence="4">S6-262</strain>
    </source>
</reference>
<proteinExistence type="predicted"/>
<feature type="region of interest" description="Disordered" evidence="1">
    <location>
        <begin position="166"/>
        <end position="199"/>
    </location>
</feature>
<feature type="compositionally biased region" description="Low complexity" evidence="1">
    <location>
        <begin position="375"/>
        <end position="388"/>
    </location>
</feature>
<dbReference type="CDD" id="cd17470">
    <property type="entry name" value="T3SS_Flik_C"/>
    <property type="match status" value="1"/>
</dbReference>
<sequence>MTPSVSPAPSRSIASPAPQRARPGAGNANPFDRALRDRSSDHADTEEAKDSADTRHEPATPGKMLPDAGPSLDWIATLIAAQPATVPAPPPVAAPTVAADTAGAVVTAAQGGSGAALGATPAGMNPAGAIDTSGLIQTAAFANDPALANATGPIVIEIAPALAQSSATPGKDMAPDAVPAPDPALTPASSGPTPALPTGKAMPAAELFAAAIHAARDDRDGRPVAAGSSDADAGAILSPAGLGAPSAHAVTGAGAAGQSGGSSLDMGQDRWPHAMMDRIERLRDEANAADTRIRLVPDALGAVDINVRREGDTLHVRFHADEAATRGMLTDAQPQLVRIAEERGLKLGQSMVGGGSTGGGTGFGGDDRTPPRPAPVSARPPSAAAPAPDTIDARVG</sequence>
<keyword evidence="3" id="KW-0966">Cell projection</keyword>
<feature type="region of interest" description="Disordered" evidence="1">
    <location>
        <begin position="246"/>
        <end position="267"/>
    </location>
</feature>
<feature type="region of interest" description="Disordered" evidence="1">
    <location>
        <begin position="1"/>
        <end position="68"/>
    </location>
</feature>
<protein>
    <submittedName>
        <fullName evidence="3">Flagellar hook-length control protein FliK</fullName>
    </submittedName>
</protein>
<feature type="compositionally biased region" description="Low complexity" evidence="1">
    <location>
        <begin position="1"/>
        <end position="23"/>
    </location>
</feature>
<gene>
    <name evidence="3" type="ORF">SAMN05192583_1630</name>
</gene>
<organism evidence="3 4">
    <name type="scientific">Sphingomonas gellani</name>
    <dbReference type="NCBI Taxonomy" id="1166340"/>
    <lineage>
        <taxon>Bacteria</taxon>
        <taxon>Pseudomonadati</taxon>
        <taxon>Pseudomonadota</taxon>
        <taxon>Alphaproteobacteria</taxon>
        <taxon>Sphingomonadales</taxon>
        <taxon>Sphingomonadaceae</taxon>
        <taxon>Sphingomonas</taxon>
    </lineage>
</organism>
<feature type="compositionally biased region" description="Gly residues" evidence="1">
    <location>
        <begin position="351"/>
        <end position="364"/>
    </location>
</feature>
<dbReference type="AlphaFoldDB" id="A0A1H8CLM7"/>
<evidence type="ECO:0000256" key="1">
    <source>
        <dbReference type="SAM" id="MobiDB-lite"/>
    </source>
</evidence>
<keyword evidence="4" id="KW-1185">Reference proteome</keyword>
<dbReference type="Gene3D" id="3.30.750.140">
    <property type="match status" value="1"/>
</dbReference>
<dbReference type="InterPro" id="IPR038610">
    <property type="entry name" value="FliK-like_C_sf"/>
</dbReference>
<dbReference type="OrthoDB" id="7586319at2"/>
<dbReference type="InterPro" id="IPR021136">
    <property type="entry name" value="Flagellar_hook_control-like_C"/>
</dbReference>
<feature type="region of interest" description="Disordered" evidence="1">
    <location>
        <begin position="348"/>
        <end position="396"/>
    </location>
</feature>
<feature type="compositionally biased region" description="Basic and acidic residues" evidence="1">
    <location>
        <begin position="33"/>
        <end position="58"/>
    </location>
</feature>
<dbReference type="RefSeq" id="WP_093665196.1">
    <property type="nucleotide sequence ID" value="NZ_FOCF01000003.1"/>
</dbReference>
<evidence type="ECO:0000313" key="4">
    <source>
        <dbReference type="Proteomes" id="UP000199206"/>
    </source>
</evidence>
<accession>A0A1H8CLM7</accession>